<protein>
    <recommendedName>
        <fullName evidence="13">Heme sensor protein HssS</fullName>
        <ecNumber evidence="3">2.7.13.3</ecNumber>
    </recommendedName>
</protein>
<feature type="domain" description="HAMP" evidence="16">
    <location>
        <begin position="78"/>
        <end position="121"/>
    </location>
</feature>
<proteinExistence type="predicted"/>
<comment type="subcellular location">
    <subcellularLocation>
        <location evidence="2">Membrane</location>
        <topology evidence="2">Multi-pass membrane protein</topology>
    </subcellularLocation>
</comment>
<keyword evidence="11 14" id="KW-0472">Membrane</keyword>
<dbReference type="CDD" id="cd00082">
    <property type="entry name" value="HisKA"/>
    <property type="match status" value="1"/>
</dbReference>
<dbReference type="Gene3D" id="3.30.565.10">
    <property type="entry name" value="Histidine kinase-like ATPase, C-terminal domain"/>
    <property type="match status" value="1"/>
</dbReference>
<accession>A0ABT1EBY1</accession>
<comment type="function">
    <text evidence="12">Member of the two-component regulatory system HssS/HssR involved in intracellular heme homeostasis and tempering of staphylococcal virulence. HssS functions as a heme sensor histidine kinase which is autophosphorylated at a histidine residue and transfers its phosphate group to an aspartate residue of HssR. HssR/HssS activates the expression of hrtAB, an efflux pump, in response to extracellular heme, hemin, hemoglobin or blood.</text>
</comment>
<sequence length="341" mass="38790">MNKLRTLVKHFSMLLIFTAFIFVIMSVSMFLVFGGMNLLIRSETFQRPMYFFAAISLLVAVFMAIFFGRRPLKTWHILTGAANEIASGNYNVRVEPKDPEVVKDLFQSFNHMAKELGSVEILRSDFINNFSHEFKTPIVSIKGFAKMLKRNDLTTEEREEYLDIIISESERLSSLANSVLSLSKIEQQTILTRREYFNVSKQIRLVIAMMLSKWPNKNVNIIFDSDEIYLSGDEELLRQVWLNLMDNAIKFSPDGGEVTIQILSEMDDVTILFCNQGPDMTPETANHLFDKFYQGDASRTTAGNGLGLTIVRQIITLHGGTIQVKDADSTGTVFEIVLPKR</sequence>
<keyword evidence="10" id="KW-0843">Virulence</keyword>
<dbReference type="PANTHER" id="PTHR45528:SF11">
    <property type="entry name" value="HISTIDINE KINASE"/>
    <property type="match status" value="1"/>
</dbReference>
<dbReference type="InterPro" id="IPR036890">
    <property type="entry name" value="HATPase_C_sf"/>
</dbReference>
<dbReference type="InterPro" id="IPR003661">
    <property type="entry name" value="HisK_dim/P_dom"/>
</dbReference>
<dbReference type="PROSITE" id="PS50109">
    <property type="entry name" value="HIS_KIN"/>
    <property type="match status" value="1"/>
</dbReference>
<dbReference type="Pfam" id="PF00512">
    <property type="entry name" value="HisKA"/>
    <property type="match status" value="1"/>
</dbReference>
<evidence type="ECO:0000256" key="11">
    <source>
        <dbReference type="ARBA" id="ARBA00023136"/>
    </source>
</evidence>
<gene>
    <name evidence="17" type="ORF">NK125_12240</name>
</gene>
<feature type="transmembrane region" description="Helical" evidence="14">
    <location>
        <begin position="48"/>
        <end position="68"/>
    </location>
</feature>
<evidence type="ECO:0000256" key="13">
    <source>
        <dbReference type="ARBA" id="ARBA00040841"/>
    </source>
</evidence>
<keyword evidence="4" id="KW-0597">Phosphoprotein</keyword>
<evidence type="ECO:0000256" key="7">
    <source>
        <dbReference type="ARBA" id="ARBA00022777"/>
    </source>
</evidence>
<keyword evidence="6 14" id="KW-0812">Transmembrane</keyword>
<dbReference type="SMART" id="SM00387">
    <property type="entry name" value="HATPase_c"/>
    <property type="match status" value="1"/>
</dbReference>
<evidence type="ECO:0000256" key="9">
    <source>
        <dbReference type="ARBA" id="ARBA00023012"/>
    </source>
</evidence>
<evidence type="ECO:0000259" key="16">
    <source>
        <dbReference type="PROSITE" id="PS50885"/>
    </source>
</evidence>
<keyword evidence="9" id="KW-0902">Two-component regulatory system</keyword>
<evidence type="ECO:0000313" key="17">
    <source>
        <dbReference type="EMBL" id="MCP1103181.1"/>
    </source>
</evidence>
<dbReference type="EC" id="2.7.13.3" evidence="3"/>
<evidence type="ECO:0000259" key="15">
    <source>
        <dbReference type="PROSITE" id="PS50109"/>
    </source>
</evidence>
<evidence type="ECO:0000256" key="2">
    <source>
        <dbReference type="ARBA" id="ARBA00004141"/>
    </source>
</evidence>
<dbReference type="InterPro" id="IPR004358">
    <property type="entry name" value="Sig_transdc_His_kin-like_C"/>
</dbReference>
<dbReference type="InterPro" id="IPR005467">
    <property type="entry name" value="His_kinase_dom"/>
</dbReference>
<dbReference type="EMBL" id="JAMZFW010000019">
    <property type="protein sequence ID" value="MCP1103181.1"/>
    <property type="molecule type" value="Genomic_DNA"/>
</dbReference>
<keyword evidence="8 14" id="KW-1133">Transmembrane helix</keyword>
<evidence type="ECO:0000313" key="18">
    <source>
        <dbReference type="Proteomes" id="UP001523566"/>
    </source>
</evidence>
<dbReference type="PRINTS" id="PR00344">
    <property type="entry name" value="BCTRLSENSOR"/>
</dbReference>
<reference evidence="17 18" key="1">
    <citation type="journal article" date="2022" name="Genome Biol. Evol.">
        <title>Host diet, physiology and behaviors set the stage for Lachnospiraceae cladogenesis.</title>
        <authorList>
            <person name="Vera-Ponce De Leon A."/>
            <person name="Schneider M."/>
            <person name="Jahnes B.C."/>
            <person name="Sadowski V."/>
            <person name="Camuy-Velez L.A."/>
            <person name="Duan J."/>
            <person name="Sabree Z.L."/>
        </authorList>
    </citation>
    <scope>NUCLEOTIDE SEQUENCE [LARGE SCALE GENOMIC DNA]</scope>
    <source>
        <strain evidence="17 18">PAL113</strain>
    </source>
</reference>
<evidence type="ECO:0000256" key="5">
    <source>
        <dbReference type="ARBA" id="ARBA00022679"/>
    </source>
</evidence>
<dbReference type="SMART" id="SM00304">
    <property type="entry name" value="HAMP"/>
    <property type="match status" value="1"/>
</dbReference>
<dbReference type="RefSeq" id="WP_262066964.1">
    <property type="nucleotide sequence ID" value="NZ_JAMXOD010000019.1"/>
</dbReference>
<evidence type="ECO:0000256" key="12">
    <source>
        <dbReference type="ARBA" id="ARBA00037219"/>
    </source>
</evidence>
<dbReference type="Proteomes" id="UP001523566">
    <property type="component" value="Unassembled WGS sequence"/>
</dbReference>
<dbReference type="InterPro" id="IPR050398">
    <property type="entry name" value="HssS/ArlS-like"/>
</dbReference>
<evidence type="ECO:0000256" key="14">
    <source>
        <dbReference type="SAM" id="Phobius"/>
    </source>
</evidence>
<dbReference type="PROSITE" id="PS50885">
    <property type="entry name" value="HAMP"/>
    <property type="match status" value="1"/>
</dbReference>
<feature type="domain" description="Histidine kinase" evidence="15">
    <location>
        <begin position="129"/>
        <end position="341"/>
    </location>
</feature>
<feature type="transmembrane region" description="Helical" evidence="14">
    <location>
        <begin position="12"/>
        <end position="36"/>
    </location>
</feature>
<dbReference type="InterPro" id="IPR036097">
    <property type="entry name" value="HisK_dim/P_sf"/>
</dbReference>
<evidence type="ECO:0000256" key="8">
    <source>
        <dbReference type="ARBA" id="ARBA00022989"/>
    </source>
</evidence>
<name>A0ABT1EBY1_9FIRM</name>
<dbReference type="SUPFAM" id="SSF55874">
    <property type="entry name" value="ATPase domain of HSP90 chaperone/DNA topoisomerase II/histidine kinase"/>
    <property type="match status" value="1"/>
</dbReference>
<organism evidence="17 18">
    <name type="scientific">Aequitasia blattaphilus</name>
    <dbReference type="NCBI Taxonomy" id="2949332"/>
    <lineage>
        <taxon>Bacteria</taxon>
        <taxon>Bacillati</taxon>
        <taxon>Bacillota</taxon>
        <taxon>Clostridia</taxon>
        <taxon>Lachnospirales</taxon>
        <taxon>Lachnospiraceae</taxon>
        <taxon>Aequitasia</taxon>
    </lineage>
</organism>
<dbReference type="SUPFAM" id="SSF47384">
    <property type="entry name" value="Homodimeric domain of signal transducing histidine kinase"/>
    <property type="match status" value="1"/>
</dbReference>
<keyword evidence="7 17" id="KW-0418">Kinase</keyword>
<keyword evidence="18" id="KW-1185">Reference proteome</keyword>
<keyword evidence="5" id="KW-0808">Transferase</keyword>
<evidence type="ECO:0000256" key="1">
    <source>
        <dbReference type="ARBA" id="ARBA00000085"/>
    </source>
</evidence>
<dbReference type="Pfam" id="PF02518">
    <property type="entry name" value="HATPase_c"/>
    <property type="match status" value="1"/>
</dbReference>
<dbReference type="InterPro" id="IPR003660">
    <property type="entry name" value="HAMP_dom"/>
</dbReference>
<evidence type="ECO:0000256" key="6">
    <source>
        <dbReference type="ARBA" id="ARBA00022692"/>
    </source>
</evidence>
<comment type="caution">
    <text evidence="17">The sequence shown here is derived from an EMBL/GenBank/DDBJ whole genome shotgun (WGS) entry which is preliminary data.</text>
</comment>
<dbReference type="Gene3D" id="6.10.340.10">
    <property type="match status" value="1"/>
</dbReference>
<dbReference type="SUPFAM" id="SSF158472">
    <property type="entry name" value="HAMP domain-like"/>
    <property type="match status" value="1"/>
</dbReference>
<comment type="catalytic activity">
    <reaction evidence="1">
        <text>ATP + protein L-histidine = ADP + protein N-phospho-L-histidine.</text>
        <dbReference type="EC" id="2.7.13.3"/>
    </reaction>
</comment>
<dbReference type="GO" id="GO:0016301">
    <property type="term" value="F:kinase activity"/>
    <property type="evidence" value="ECO:0007669"/>
    <property type="project" value="UniProtKB-KW"/>
</dbReference>
<dbReference type="InterPro" id="IPR003594">
    <property type="entry name" value="HATPase_dom"/>
</dbReference>
<dbReference type="Gene3D" id="1.10.287.130">
    <property type="match status" value="1"/>
</dbReference>
<dbReference type="CDD" id="cd00075">
    <property type="entry name" value="HATPase"/>
    <property type="match status" value="1"/>
</dbReference>
<evidence type="ECO:0000256" key="4">
    <source>
        <dbReference type="ARBA" id="ARBA00022553"/>
    </source>
</evidence>
<evidence type="ECO:0000256" key="10">
    <source>
        <dbReference type="ARBA" id="ARBA00023026"/>
    </source>
</evidence>
<dbReference type="CDD" id="cd06225">
    <property type="entry name" value="HAMP"/>
    <property type="match status" value="1"/>
</dbReference>
<evidence type="ECO:0000256" key="3">
    <source>
        <dbReference type="ARBA" id="ARBA00012438"/>
    </source>
</evidence>
<dbReference type="SMART" id="SM00388">
    <property type="entry name" value="HisKA"/>
    <property type="match status" value="1"/>
</dbReference>
<dbReference type="PANTHER" id="PTHR45528">
    <property type="entry name" value="SENSOR HISTIDINE KINASE CPXA"/>
    <property type="match status" value="1"/>
</dbReference>